<feature type="region of interest" description="Disordered" evidence="1">
    <location>
        <begin position="69"/>
        <end position="92"/>
    </location>
</feature>
<dbReference type="EMBL" id="JEMT01027505">
    <property type="protein sequence ID" value="EXX56852.1"/>
    <property type="molecule type" value="Genomic_DNA"/>
</dbReference>
<dbReference type="Proteomes" id="UP000022910">
    <property type="component" value="Unassembled WGS sequence"/>
</dbReference>
<dbReference type="OrthoDB" id="2405336at2759"/>
<feature type="compositionally biased region" description="Polar residues" evidence="1">
    <location>
        <begin position="16"/>
        <end position="25"/>
    </location>
</feature>
<evidence type="ECO:0000313" key="3">
    <source>
        <dbReference type="Proteomes" id="UP000022910"/>
    </source>
</evidence>
<evidence type="ECO:0000256" key="1">
    <source>
        <dbReference type="SAM" id="MobiDB-lite"/>
    </source>
</evidence>
<evidence type="ECO:0000313" key="2">
    <source>
        <dbReference type="EMBL" id="EXX56852.1"/>
    </source>
</evidence>
<feature type="region of interest" description="Disordered" evidence="1">
    <location>
        <begin position="1"/>
        <end position="25"/>
    </location>
</feature>
<protein>
    <submittedName>
        <fullName evidence="2">Uncharacterized protein</fullName>
    </submittedName>
</protein>
<feature type="compositionally biased region" description="Polar residues" evidence="1">
    <location>
        <begin position="74"/>
        <end position="83"/>
    </location>
</feature>
<name>A0A015II49_RHIIW</name>
<dbReference type="HOGENOM" id="CLU_2414469_0_0_1"/>
<accession>A0A015II49</accession>
<reference evidence="2 3" key="1">
    <citation type="submission" date="2014-02" db="EMBL/GenBank/DDBJ databases">
        <title>Single nucleus genome sequencing reveals high similarity among nuclei of an endomycorrhizal fungus.</title>
        <authorList>
            <person name="Lin K."/>
            <person name="Geurts R."/>
            <person name="Zhang Z."/>
            <person name="Limpens E."/>
            <person name="Saunders D.G."/>
            <person name="Mu D."/>
            <person name="Pang E."/>
            <person name="Cao H."/>
            <person name="Cha H."/>
            <person name="Lin T."/>
            <person name="Zhou Q."/>
            <person name="Shang Y."/>
            <person name="Li Y."/>
            <person name="Ivanov S."/>
            <person name="Sharma T."/>
            <person name="Velzen R.V."/>
            <person name="Ruijter N.D."/>
            <person name="Aanen D.K."/>
            <person name="Win J."/>
            <person name="Kamoun S."/>
            <person name="Bisseling T."/>
            <person name="Huang S."/>
        </authorList>
    </citation>
    <scope>NUCLEOTIDE SEQUENCE [LARGE SCALE GENOMIC DNA]</scope>
    <source>
        <strain evidence="3">DAOM197198w</strain>
    </source>
</reference>
<dbReference type="AlphaFoldDB" id="A0A015II49"/>
<proteinExistence type="predicted"/>
<keyword evidence="3" id="KW-1185">Reference proteome</keyword>
<gene>
    <name evidence="2" type="ORF">RirG_212450</name>
</gene>
<comment type="caution">
    <text evidence="2">The sequence shown here is derived from an EMBL/GenBank/DDBJ whole genome shotgun (WGS) entry which is preliminary data.</text>
</comment>
<sequence>MPKEKVNQRISRRKNSSNVTNSKTAISEANKIAARLAAARVARNFEDSCDLLQIQEQEMRDDNREETLAPLADASSNMNTLRSMENAPNIRI</sequence>
<organism evidence="2 3">
    <name type="scientific">Rhizophagus irregularis (strain DAOM 197198w)</name>
    <name type="common">Glomus intraradices</name>
    <dbReference type="NCBI Taxonomy" id="1432141"/>
    <lineage>
        <taxon>Eukaryota</taxon>
        <taxon>Fungi</taxon>
        <taxon>Fungi incertae sedis</taxon>
        <taxon>Mucoromycota</taxon>
        <taxon>Glomeromycotina</taxon>
        <taxon>Glomeromycetes</taxon>
        <taxon>Glomerales</taxon>
        <taxon>Glomeraceae</taxon>
        <taxon>Rhizophagus</taxon>
    </lineage>
</organism>